<reference evidence="1 2" key="1">
    <citation type="journal article" date="2023" name="Microbiol. Spectr.">
        <title>Symbiosis of Carpenter Bees with Uncharacterized Lactic Acid Bacteria Showing NAD Auxotrophy.</title>
        <authorList>
            <person name="Kawasaki S."/>
            <person name="Ozawa K."/>
            <person name="Mori T."/>
            <person name="Yamamoto A."/>
            <person name="Ito M."/>
            <person name="Ohkuma M."/>
            <person name="Sakamoto M."/>
            <person name="Matsutani M."/>
        </authorList>
    </citation>
    <scope>NUCLEOTIDE SEQUENCE [LARGE SCALE GENOMIC DNA]</scope>
    <source>
        <strain evidence="1 2">KimH</strain>
    </source>
</reference>
<sequence>MAATVDIPSAGNPWNLVYRLAEAQSDSAWLLAGGLMVDVHAKLAGLESRPTTDADFLIDIVSECNSATRLQRVLEKEGFQLQPGTFTSYTTRMVAPENGSTVDLLVADHLPKNLQRYAKFAGDSNPVLPMPGGAQALQRRMEVVLRDHQRQVTIFVPNVLGALILKGAAWQNDHLGHQGRHLQDAALLASIIEDPDREAQEHFSRNDRRRLRILHDELPEDSQHWAYLDADRRQAGIDALQVLANC</sequence>
<dbReference type="EMBL" id="AP026800">
    <property type="protein sequence ID" value="BDR55194.1"/>
    <property type="molecule type" value="Genomic_DNA"/>
</dbReference>
<evidence type="ECO:0000313" key="2">
    <source>
        <dbReference type="Proteomes" id="UP001321748"/>
    </source>
</evidence>
<evidence type="ECO:0000313" key="1">
    <source>
        <dbReference type="EMBL" id="BDR55194.1"/>
    </source>
</evidence>
<protein>
    <submittedName>
        <fullName evidence="1">Uncharacterized protein</fullName>
    </submittedName>
</protein>
<accession>A0ABN6SHF3</accession>
<dbReference type="Proteomes" id="UP001321748">
    <property type="component" value="Chromosome"/>
</dbReference>
<organism evidence="1 2">
    <name type="scientific">Bombiscardovia apis</name>
    <dbReference type="NCBI Taxonomy" id="2932182"/>
    <lineage>
        <taxon>Bacteria</taxon>
        <taxon>Bacillati</taxon>
        <taxon>Actinomycetota</taxon>
        <taxon>Actinomycetes</taxon>
        <taxon>Bifidobacteriales</taxon>
        <taxon>Bifidobacteriaceae</taxon>
        <taxon>Bombiscardovia</taxon>
    </lineage>
</organism>
<proteinExistence type="predicted"/>
<keyword evidence="2" id="KW-1185">Reference proteome</keyword>
<gene>
    <name evidence="1" type="ORF">KIMH_13050</name>
</gene>
<dbReference type="RefSeq" id="WP_317642700.1">
    <property type="nucleotide sequence ID" value="NZ_AP026800.1"/>
</dbReference>
<name>A0ABN6SHF3_9BIFI</name>